<name>A0A2S5B864_9BASI</name>
<keyword evidence="3" id="KW-1185">Reference proteome</keyword>
<accession>A0A2S5B864</accession>
<feature type="region of interest" description="Disordered" evidence="1">
    <location>
        <begin position="124"/>
        <end position="187"/>
    </location>
</feature>
<sequence>MPPVAPPDASPTSDRGPCPCALLPIELLEAILAPQFDPDGGAVTANAAWRAPAQSQRERIRLMTNYSLVCKAWKPVVERLAFETLYLHLGDRPLCEYLDPVGGAGARLLQYAQSIVIAALDSVEQHSPGGPSDDTATEEEASSSDLDGEAAASQPDELAEDEPEESSDADAPSPETGEIARRGTEPSSLDLERISRILDALVRPREMSCVLHSQAALSAVLSVHRVQRTWIAVWSLSILWAGRIRAILPSLASFSTLADLATLEISVNSSTEPLEPARSHISLTLQPLRALKSLTLVCNEPAEELAPIARLLPADLRTEKVKWAGRLPANFCANLPPGPPIDFLFLACPANGDDWIDSSYSPLKDLGHRGIDKLSIILPAVNPEISSRSLKVGDLLDNLPTNVRFIFSLEADDEEALEQYVYGIDDTFMRIFQAPHAPKPAPTGRCPGELDYSYRNKPLKQFAQISVNFAPLARTTAPWGFARYGDDDSSASATDWMMVEPEDWNLFVDWIAMQSVL</sequence>
<feature type="compositionally biased region" description="Acidic residues" evidence="1">
    <location>
        <begin position="135"/>
        <end position="148"/>
    </location>
</feature>
<dbReference type="EMBL" id="PJQD01000043">
    <property type="protein sequence ID" value="POY72968.1"/>
    <property type="molecule type" value="Genomic_DNA"/>
</dbReference>
<evidence type="ECO:0000313" key="3">
    <source>
        <dbReference type="Proteomes" id="UP000237144"/>
    </source>
</evidence>
<dbReference type="AlphaFoldDB" id="A0A2S5B864"/>
<dbReference type="Proteomes" id="UP000237144">
    <property type="component" value="Unassembled WGS sequence"/>
</dbReference>
<proteinExistence type="predicted"/>
<organism evidence="2 3">
    <name type="scientific">Rhodotorula taiwanensis</name>
    <dbReference type="NCBI Taxonomy" id="741276"/>
    <lineage>
        <taxon>Eukaryota</taxon>
        <taxon>Fungi</taxon>
        <taxon>Dikarya</taxon>
        <taxon>Basidiomycota</taxon>
        <taxon>Pucciniomycotina</taxon>
        <taxon>Microbotryomycetes</taxon>
        <taxon>Sporidiobolales</taxon>
        <taxon>Sporidiobolaceae</taxon>
        <taxon>Rhodotorula</taxon>
    </lineage>
</organism>
<evidence type="ECO:0008006" key="4">
    <source>
        <dbReference type="Google" id="ProtNLM"/>
    </source>
</evidence>
<feature type="compositionally biased region" description="Basic and acidic residues" evidence="1">
    <location>
        <begin position="178"/>
        <end position="187"/>
    </location>
</feature>
<feature type="compositionally biased region" description="Acidic residues" evidence="1">
    <location>
        <begin position="157"/>
        <end position="168"/>
    </location>
</feature>
<evidence type="ECO:0000313" key="2">
    <source>
        <dbReference type="EMBL" id="POY72968.1"/>
    </source>
</evidence>
<evidence type="ECO:0000256" key="1">
    <source>
        <dbReference type="SAM" id="MobiDB-lite"/>
    </source>
</evidence>
<reference evidence="2 3" key="1">
    <citation type="journal article" date="2018" name="Front. Microbiol.">
        <title>Prospects for Fungal Bioremediation of Acidic Radioactive Waste Sites: Characterization and Genome Sequence of Rhodotorula taiwanensis MD1149.</title>
        <authorList>
            <person name="Tkavc R."/>
            <person name="Matrosova V.Y."/>
            <person name="Grichenko O.E."/>
            <person name="Gostincar C."/>
            <person name="Volpe R.P."/>
            <person name="Klimenkova P."/>
            <person name="Gaidamakova E.K."/>
            <person name="Zhou C.E."/>
            <person name="Stewart B.J."/>
            <person name="Lyman M.G."/>
            <person name="Malfatti S.A."/>
            <person name="Rubinfeld B."/>
            <person name="Courtot M."/>
            <person name="Singh J."/>
            <person name="Dalgard C.L."/>
            <person name="Hamilton T."/>
            <person name="Frey K.G."/>
            <person name="Gunde-Cimerman N."/>
            <person name="Dugan L."/>
            <person name="Daly M.J."/>
        </authorList>
    </citation>
    <scope>NUCLEOTIDE SEQUENCE [LARGE SCALE GENOMIC DNA]</scope>
    <source>
        <strain evidence="2 3">MD1149</strain>
    </source>
</reference>
<comment type="caution">
    <text evidence="2">The sequence shown here is derived from an EMBL/GenBank/DDBJ whole genome shotgun (WGS) entry which is preliminary data.</text>
</comment>
<protein>
    <recommendedName>
        <fullName evidence="4">F-box domain-containing protein</fullName>
    </recommendedName>
</protein>
<gene>
    <name evidence="2" type="ORF">BMF94_3954</name>
</gene>